<feature type="region of interest" description="Disordered" evidence="4">
    <location>
        <begin position="1013"/>
        <end position="1051"/>
    </location>
</feature>
<dbReference type="SUPFAM" id="SSF48371">
    <property type="entry name" value="ARM repeat"/>
    <property type="match status" value="1"/>
</dbReference>
<dbReference type="GO" id="GO:0031931">
    <property type="term" value="C:TORC1 complex"/>
    <property type="evidence" value="ECO:0007669"/>
    <property type="project" value="InterPro"/>
</dbReference>
<evidence type="ECO:0000256" key="2">
    <source>
        <dbReference type="ARBA" id="ARBA00022574"/>
    </source>
</evidence>
<dbReference type="GO" id="GO:0009267">
    <property type="term" value="P:cellular response to starvation"/>
    <property type="evidence" value="ECO:0007669"/>
    <property type="project" value="TreeGrafter"/>
</dbReference>
<keyword evidence="7" id="KW-1185">Reference proteome</keyword>
<dbReference type="InterPro" id="IPR001680">
    <property type="entry name" value="WD40_rpt"/>
</dbReference>
<dbReference type="Proteomes" id="UP001177023">
    <property type="component" value="Unassembled WGS sequence"/>
</dbReference>
<keyword evidence="2" id="KW-0853">WD repeat</keyword>
<proteinExistence type="inferred from homology"/>
<evidence type="ECO:0000313" key="7">
    <source>
        <dbReference type="Proteomes" id="UP001177023"/>
    </source>
</evidence>
<evidence type="ECO:0000313" key="6">
    <source>
        <dbReference type="EMBL" id="CAJ0583207.1"/>
    </source>
</evidence>
<dbReference type="SMART" id="SM01302">
    <property type="entry name" value="Raptor_N"/>
    <property type="match status" value="1"/>
</dbReference>
<dbReference type="InterPro" id="IPR029347">
    <property type="entry name" value="Raptor_N"/>
</dbReference>
<dbReference type="SMART" id="SM00320">
    <property type="entry name" value="WD40"/>
    <property type="match status" value="3"/>
</dbReference>
<dbReference type="Gene3D" id="2.130.10.10">
    <property type="entry name" value="YVTN repeat-like/Quinoprotein amine dehydrogenase"/>
    <property type="match status" value="1"/>
</dbReference>
<gene>
    <name evidence="6" type="ORF">MSPICULIGERA_LOCUS21299</name>
</gene>
<sequence>MADIGEDTTIYDLDISKHVYLQMIAAIEEDAEEVDTAPISTLAEYEGTRAETARLILGRYNFLTSNFLQEERHIQKIRGTREVLDPDIWTRFNGKERMKTVSMALVLCLHLGVDPPDPEPWPEQRARIEAWIDPRGWSAQKSTSAIGYELQNAYARLQPRARYKVSIDPTHEDLKKVCCSMRKNAREERVLFHYNGHGVPRPTKNGEIWVFNQLYTQYIPVSICTLQTWLEFPCVYVWDCNSAANCIDAFIRFAEQHMEDWEHEFQDWKEKFEGPRPEITSSTTYVEQAKLYGFHKPPNFMECVHMASCGGDERLPLDPRLPADLFTSCLTTPIQTSILWYMIKKDVRHKFPEDLFAHIPGQITDRRTLMGELNWIFTAITDTIAWNCLSREIFQKLFRQDLLLASLFRSYLLAEKVLEYFGCHTDSFPRLPKMADHPLWESWEMTLDYAIDYLDKYIYGKNPLNKSLFVANELFTATSKREELLDLSEAEVAFGEQSHLFFVHQMRAFQTWLEGFHDKDNPPIQLPVVLQVLLSQQHRTHALELLSKFLDLGTWAIAYTLSVGIFPYIMKLLQTTQRDLKPWLAFIWAKILAVEKDINRELYQEVGEEGGVQVSFYRPELRHMRILFFLQILNDTGVSARQKIVVAYVLAMLFHPSFENANDARRYLTDRNFINDCSEVLVDPASKEVHLLRGWLNVAMGNLWRDFNDARWQAVRVSGFQKVIEDLTNDSAEARACACYSLGCLIKNHSHTNEHATVIDGEAATAIIAACLFDGSTLVREEMCLALQYFVIDFEEILSKYYVRLLEQSKLDFVEVMLEDFEASKDVQKNGGITPFWEEFPEARPYGKGATARPTLPRKTQIYFGVGGMTKREKCFRLRVMKQISSLETHQFMDPFYRVLLGLLRLVLDPMPKISELGQMLIRKIENVALEYRASIERRLLASVRMHAFKINGKIAEENKPPSRKASLAEMRKELPPLSTSPRSNYVPQSTTDVVEDEPEDTGLMLKLDKEATTTSGNGSIKEIVPRKGSTTTSPVKTPLSPKVKMDSMQPPTGAIDFLMWRKQMSADPNNLTMKDFNPNSIIAKDHTFIAKRTIAGRIGGSEMKAPQPHPKAEESSINPPIYEPLFINEFIKWLGKGFADPCISLVLSDSPCDGLGDRMNTAHHPTLYQQLENEKLEALAADEFDAIEKGYKTILNPRTKKMQRQATDPNVQMLAVRSDEPIVASAFSRLRPYFYGTDKNYIYAYKYDTKSCYEVLRWHIYGGNNFMEDEACYIETINPMGNEMVLVGSANSIVRIFNINFDPDSGDRFRSPPKMMTAFQSLGNMMKNPINYQKSSKAPAVYSWNQPSGTLAIAGSARSARLWDAHCERHTYEVLYEYAKEGSITAVANDLGSSKLFAVGFKDGVVRVYDSRLQAREARTFITPVNGYKTVGMHITTDSTGNPKLCIGWINGAIQVYEPRMYKEPVVSLSNENKHNSQYATNDRTVISHFAVHENGQQMAAAIRDENSEVILYDISGKLLTRVQNNEVEGRKITTPTSLSLHPIRPIMGIGTSDRYLSAYGVVNR</sequence>
<feature type="domain" description="Raptor N-terminal CASPase-like" evidence="5">
    <location>
        <begin position="97"/>
        <end position="251"/>
    </location>
</feature>
<reference evidence="6" key="1">
    <citation type="submission" date="2023-06" db="EMBL/GenBank/DDBJ databases">
        <authorList>
            <person name="Delattre M."/>
        </authorList>
    </citation>
    <scope>NUCLEOTIDE SEQUENCE</scope>
    <source>
        <strain evidence="6">AF72</strain>
    </source>
</reference>
<dbReference type="InterPro" id="IPR015943">
    <property type="entry name" value="WD40/YVTN_repeat-like_dom_sf"/>
</dbReference>
<dbReference type="InterPro" id="IPR011989">
    <property type="entry name" value="ARM-like"/>
</dbReference>
<dbReference type="InterPro" id="IPR004083">
    <property type="entry name" value="Raptor"/>
</dbReference>
<dbReference type="EMBL" id="CATQJA010002665">
    <property type="protein sequence ID" value="CAJ0583207.1"/>
    <property type="molecule type" value="Genomic_DNA"/>
</dbReference>
<feature type="region of interest" description="Disordered" evidence="4">
    <location>
        <begin position="975"/>
        <end position="999"/>
    </location>
</feature>
<dbReference type="Pfam" id="PF14538">
    <property type="entry name" value="Raptor_N"/>
    <property type="match status" value="1"/>
</dbReference>
<dbReference type="GO" id="GO:0005737">
    <property type="term" value="C:cytoplasm"/>
    <property type="evidence" value="ECO:0007669"/>
    <property type="project" value="TreeGrafter"/>
</dbReference>
<evidence type="ECO:0000259" key="5">
    <source>
        <dbReference type="SMART" id="SM01302"/>
    </source>
</evidence>
<dbReference type="SUPFAM" id="SSF50978">
    <property type="entry name" value="WD40 repeat-like"/>
    <property type="match status" value="1"/>
</dbReference>
<dbReference type="InterPro" id="IPR016024">
    <property type="entry name" value="ARM-type_fold"/>
</dbReference>
<comment type="caution">
    <text evidence="6">The sequence shown here is derived from an EMBL/GenBank/DDBJ whole genome shotgun (WGS) entry which is preliminary data.</text>
</comment>
<dbReference type="GO" id="GO:0030307">
    <property type="term" value="P:positive regulation of cell growth"/>
    <property type="evidence" value="ECO:0007669"/>
    <property type="project" value="TreeGrafter"/>
</dbReference>
<dbReference type="PRINTS" id="PR01547">
    <property type="entry name" value="YEAST176DUF"/>
</dbReference>
<dbReference type="GO" id="GO:0010506">
    <property type="term" value="P:regulation of autophagy"/>
    <property type="evidence" value="ECO:0007669"/>
    <property type="project" value="TreeGrafter"/>
</dbReference>
<evidence type="ECO:0000256" key="4">
    <source>
        <dbReference type="SAM" id="MobiDB-lite"/>
    </source>
</evidence>
<keyword evidence="3" id="KW-0677">Repeat</keyword>
<dbReference type="InterPro" id="IPR036322">
    <property type="entry name" value="WD40_repeat_dom_sf"/>
</dbReference>
<protein>
    <recommendedName>
        <fullName evidence="5">Raptor N-terminal CASPase-like domain-containing protein</fullName>
    </recommendedName>
</protein>
<feature type="non-terminal residue" evidence="6">
    <location>
        <position position="1"/>
    </location>
</feature>
<accession>A0AA36D9A0</accession>
<dbReference type="PANTHER" id="PTHR12848:SF16">
    <property type="entry name" value="REGULATORY-ASSOCIATED PROTEIN OF MTOR"/>
    <property type="match status" value="1"/>
</dbReference>
<organism evidence="6 7">
    <name type="scientific">Mesorhabditis spiculigera</name>
    <dbReference type="NCBI Taxonomy" id="96644"/>
    <lineage>
        <taxon>Eukaryota</taxon>
        <taxon>Metazoa</taxon>
        <taxon>Ecdysozoa</taxon>
        <taxon>Nematoda</taxon>
        <taxon>Chromadorea</taxon>
        <taxon>Rhabditida</taxon>
        <taxon>Rhabditina</taxon>
        <taxon>Rhabditomorpha</taxon>
        <taxon>Rhabditoidea</taxon>
        <taxon>Rhabditidae</taxon>
        <taxon>Mesorhabditinae</taxon>
        <taxon>Mesorhabditis</taxon>
    </lineage>
</organism>
<evidence type="ECO:0000256" key="1">
    <source>
        <dbReference type="ARBA" id="ARBA00009257"/>
    </source>
</evidence>
<dbReference type="GO" id="GO:0038202">
    <property type="term" value="P:TORC1 signaling"/>
    <property type="evidence" value="ECO:0007669"/>
    <property type="project" value="TreeGrafter"/>
</dbReference>
<dbReference type="PANTHER" id="PTHR12848">
    <property type="entry name" value="REGULATORY-ASSOCIATED PROTEIN OF MTOR"/>
    <property type="match status" value="1"/>
</dbReference>
<dbReference type="Gene3D" id="1.25.10.10">
    <property type="entry name" value="Leucine-rich Repeat Variant"/>
    <property type="match status" value="1"/>
</dbReference>
<dbReference type="GO" id="GO:0071230">
    <property type="term" value="P:cellular response to amino acid stimulus"/>
    <property type="evidence" value="ECO:0007669"/>
    <property type="project" value="TreeGrafter"/>
</dbReference>
<feature type="compositionally biased region" description="Polar residues" evidence="4">
    <location>
        <begin position="978"/>
        <end position="993"/>
    </location>
</feature>
<comment type="similarity">
    <text evidence="1">Belongs to the WD repeat RAPTOR family.</text>
</comment>
<dbReference type="GO" id="GO:0030674">
    <property type="term" value="F:protein-macromolecule adaptor activity"/>
    <property type="evidence" value="ECO:0007669"/>
    <property type="project" value="TreeGrafter"/>
</dbReference>
<name>A0AA36D9A0_9BILA</name>
<evidence type="ECO:0000256" key="3">
    <source>
        <dbReference type="ARBA" id="ARBA00022737"/>
    </source>
</evidence>